<sequence length="228" mass="27179">MYKKILIPYLSSDYNNILENFQIEKIRSMGKDELIVCIKNPESWIYDFYLREKCINLFVRTGGFTGIGLCDDDLYRIGVDITINQINKRYFFELVDDNLLILNKVKSRIVNNIKNYFSPTRKVNYQQFQNFIFQIDDLYDNSEEIIFEIDLEKIDNKTLKEGLKKVWEDAVGDMDFDLQDFEELCKKFGFRPLDVLIYNPYILPQMSKEGCNNSNYQLVLFFDKKEVM</sequence>
<dbReference type="RefSeq" id="WP_129011476.1">
    <property type="nucleotide sequence ID" value="NZ_CP053835.1"/>
</dbReference>
<name>A0AAE7E7E1_9BACT</name>
<evidence type="ECO:0000313" key="2">
    <source>
        <dbReference type="Proteomes" id="UP000503313"/>
    </source>
</evidence>
<dbReference type="AlphaFoldDB" id="A0AAE7E7E1"/>
<keyword evidence="2" id="KW-1185">Reference proteome</keyword>
<gene>
    <name evidence="1" type="ORF">ADFLV_1454</name>
</gene>
<organism evidence="1 2">
    <name type="scientific">Arcobacter defluvii</name>
    <dbReference type="NCBI Taxonomy" id="873191"/>
    <lineage>
        <taxon>Bacteria</taxon>
        <taxon>Pseudomonadati</taxon>
        <taxon>Campylobacterota</taxon>
        <taxon>Epsilonproteobacteria</taxon>
        <taxon>Campylobacterales</taxon>
        <taxon>Arcobacteraceae</taxon>
        <taxon>Arcobacter</taxon>
    </lineage>
</organism>
<protein>
    <submittedName>
        <fullName evidence="1">Uncharacterized protein</fullName>
    </submittedName>
</protein>
<evidence type="ECO:0000313" key="1">
    <source>
        <dbReference type="EMBL" id="QKF77479.1"/>
    </source>
</evidence>
<proteinExistence type="predicted"/>
<dbReference type="KEGG" id="adz:ADFLV_1454"/>
<accession>A0AAE7E7E1</accession>
<reference evidence="1 2" key="1">
    <citation type="submission" date="2020-05" db="EMBL/GenBank/DDBJ databases">
        <title>Complete genome sequencing of Campylobacter and Arcobacter type strains.</title>
        <authorList>
            <person name="Miller W.G."/>
            <person name="Yee E."/>
        </authorList>
    </citation>
    <scope>NUCLEOTIDE SEQUENCE [LARGE SCALE GENOMIC DNA]</scope>
    <source>
        <strain evidence="1 2">LMG 25694</strain>
    </source>
</reference>
<dbReference type="Proteomes" id="UP000503313">
    <property type="component" value="Chromosome"/>
</dbReference>
<dbReference type="EMBL" id="CP053835">
    <property type="protein sequence ID" value="QKF77479.1"/>
    <property type="molecule type" value="Genomic_DNA"/>
</dbReference>